<dbReference type="RefSeq" id="XP_030747661.1">
    <property type="nucleotide sequence ID" value="XM_030891801.1"/>
</dbReference>
<sequence length="316" mass="35927">MKPRHYVHMGMKKAEEVSKIWKAAHLTVFTLILLSSAAATKSMFEILDMYEFNCIIYAKIQFQGPHAIVNSSYGIFEDTASDEPKSNSTSSKTHDPNETEHLGRELTEYKWDRNYSISFISNVNNSGFLNLRRTVFATILMCDLMLFAPLASVVIAILLGVIMLIGSRGGAGNPGDIFPEIWICTYPILGLCGFMTFFCFVSSNLFQSGLGAFCLQYHHLTKYKWCNPGMDHYTIQFTPEFKGPPAPFYRNYILGTMSIIITPILWLIQATLFLLRIIFLVDFKVYLTKIQPRDKEVKKTPAIAKVATKLMEHKRN</sequence>
<proteinExistence type="predicted"/>
<dbReference type="KEGG" id="soy:115876100"/>
<keyword evidence="2" id="KW-0472">Membrane</keyword>
<feature type="transmembrane region" description="Helical" evidence="2">
    <location>
        <begin position="252"/>
        <end position="279"/>
    </location>
</feature>
<evidence type="ECO:0000313" key="3">
    <source>
        <dbReference type="Proteomes" id="UP000504635"/>
    </source>
</evidence>
<dbReference type="Proteomes" id="UP000504635">
    <property type="component" value="Unplaced"/>
</dbReference>
<feature type="compositionally biased region" description="Basic and acidic residues" evidence="1">
    <location>
        <begin position="92"/>
        <end position="101"/>
    </location>
</feature>
<keyword evidence="2" id="KW-0812">Transmembrane</keyword>
<protein>
    <submittedName>
        <fullName evidence="4">Uncharacterized protein LOC115876100 isoform X1</fullName>
    </submittedName>
</protein>
<keyword evidence="2" id="KW-1133">Transmembrane helix</keyword>
<keyword evidence="3" id="KW-1185">Reference proteome</keyword>
<name>A0A6J2X8Z5_SITOR</name>
<reference evidence="4" key="1">
    <citation type="submission" date="2025-08" db="UniProtKB">
        <authorList>
            <consortium name="RefSeq"/>
        </authorList>
    </citation>
    <scope>IDENTIFICATION</scope>
    <source>
        <tissue evidence="4">Gonads</tissue>
    </source>
</reference>
<dbReference type="InParanoid" id="A0A6J2X8Z5"/>
<gene>
    <name evidence="4" type="primary">LOC115876100</name>
</gene>
<dbReference type="AlphaFoldDB" id="A0A6J2X8Z5"/>
<feature type="transmembrane region" description="Helical" evidence="2">
    <location>
        <begin position="135"/>
        <end position="165"/>
    </location>
</feature>
<dbReference type="OrthoDB" id="8173371at2759"/>
<evidence type="ECO:0000313" key="4">
    <source>
        <dbReference type="RefSeq" id="XP_030747661.1"/>
    </source>
</evidence>
<evidence type="ECO:0000256" key="1">
    <source>
        <dbReference type="SAM" id="MobiDB-lite"/>
    </source>
</evidence>
<evidence type="ECO:0000256" key="2">
    <source>
        <dbReference type="SAM" id="Phobius"/>
    </source>
</evidence>
<accession>A0A6J2X8Z5</accession>
<organism evidence="3 4">
    <name type="scientific">Sitophilus oryzae</name>
    <name type="common">Rice weevil</name>
    <name type="synonym">Curculio oryzae</name>
    <dbReference type="NCBI Taxonomy" id="7048"/>
    <lineage>
        <taxon>Eukaryota</taxon>
        <taxon>Metazoa</taxon>
        <taxon>Ecdysozoa</taxon>
        <taxon>Arthropoda</taxon>
        <taxon>Hexapoda</taxon>
        <taxon>Insecta</taxon>
        <taxon>Pterygota</taxon>
        <taxon>Neoptera</taxon>
        <taxon>Endopterygota</taxon>
        <taxon>Coleoptera</taxon>
        <taxon>Polyphaga</taxon>
        <taxon>Cucujiformia</taxon>
        <taxon>Curculionidae</taxon>
        <taxon>Dryophthorinae</taxon>
        <taxon>Sitophilus</taxon>
    </lineage>
</organism>
<feature type="transmembrane region" description="Helical" evidence="2">
    <location>
        <begin position="177"/>
        <end position="203"/>
    </location>
</feature>
<dbReference type="GeneID" id="115876100"/>
<feature type="region of interest" description="Disordered" evidence="1">
    <location>
        <begin position="80"/>
        <end position="101"/>
    </location>
</feature>